<comment type="caution">
    <text evidence="2">The sequence shown here is derived from an EMBL/GenBank/DDBJ whole genome shotgun (WGS) entry which is preliminary data.</text>
</comment>
<dbReference type="PANTHER" id="PTHR46068:SF1">
    <property type="entry name" value="TRANSPOSASE IS30-LIKE HTH DOMAIN-CONTAINING PROTEIN"/>
    <property type="match status" value="1"/>
</dbReference>
<proteinExistence type="predicted"/>
<dbReference type="Proteomes" id="UP000681722">
    <property type="component" value="Unassembled WGS sequence"/>
</dbReference>
<dbReference type="Pfam" id="PF13384">
    <property type="entry name" value="HTH_23"/>
    <property type="match status" value="1"/>
</dbReference>
<sequence>MKSKDLQNVVLRLHAQGLSGQKIMEHLGGKVSKATINKWVKRFKESGEIDLQRPSGRKRSKRTKRLIKQIKFHFLQSKKRMSTQKLAMVHNVSRRTMQRLIKDDLGYKSYIKRVAPKLTDTEKKKRFSFGIWARKNVRKSLSRKILFSDEKRFDIDGVYNKQNDRIWAPSREQADLNGGIHRKTKFPQGVMVWLGVCHDGVTRPVIIEKGTIDHRRYINEILPIALKDGTKLMGSEFTYQQDGAPAHTDHHTQKWCKDHFWDFWSKSRWPPNSPDLNPLDYSIWYELCSQMKWDKVTNKTTLIGEIRAGVKKIRREVDQIVVMAETSSRELVEQFVIKYLIELRSKLKQCNVELIAQPLVCPSILLSLDMIDNSLKEFVRIHPKHWLNQVNHQLTKFKDDIRQQ</sequence>
<evidence type="ECO:0000313" key="4">
    <source>
        <dbReference type="EMBL" id="CAF4384867.1"/>
    </source>
</evidence>
<dbReference type="EMBL" id="CAJNOQ010024294">
    <property type="protein sequence ID" value="CAF1525978.1"/>
    <property type="molecule type" value="Genomic_DNA"/>
</dbReference>
<dbReference type="GO" id="GO:0003676">
    <property type="term" value="F:nucleic acid binding"/>
    <property type="evidence" value="ECO:0007669"/>
    <property type="project" value="InterPro"/>
</dbReference>
<protein>
    <submittedName>
        <fullName evidence="2">Uncharacterized protein</fullName>
    </submittedName>
</protein>
<dbReference type="OrthoDB" id="6930896at2759"/>
<evidence type="ECO:0000313" key="1">
    <source>
        <dbReference type="EMBL" id="CAF0740495.1"/>
    </source>
</evidence>
<dbReference type="PANTHER" id="PTHR46068">
    <property type="entry name" value="PROTEIN CBG27172"/>
    <property type="match status" value="1"/>
</dbReference>
<dbReference type="InterPro" id="IPR036397">
    <property type="entry name" value="RNaseH_sf"/>
</dbReference>
<evidence type="ECO:0000313" key="3">
    <source>
        <dbReference type="EMBL" id="CAF3517857.1"/>
    </source>
</evidence>
<dbReference type="InterPro" id="IPR009057">
    <property type="entry name" value="Homeodomain-like_sf"/>
</dbReference>
<dbReference type="EMBL" id="CAJOBA010000258">
    <property type="protein sequence ID" value="CAF3517857.1"/>
    <property type="molecule type" value="Genomic_DNA"/>
</dbReference>
<reference evidence="2" key="1">
    <citation type="submission" date="2021-02" db="EMBL/GenBank/DDBJ databases">
        <authorList>
            <person name="Nowell W R."/>
        </authorList>
    </citation>
    <scope>NUCLEOTIDE SEQUENCE</scope>
</reference>
<keyword evidence="5" id="KW-1185">Reference proteome</keyword>
<dbReference type="EMBL" id="CAJOBC010089852">
    <property type="protein sequence ID" value="CAF4384867.1"/>
    <property type="molecule type" value="Genomic_DNA"/>
</dbReference>
<organism evidence="2 5">
    <name type="scientific">Didymodactylos carnosus</name>
    <dbReference type="NCBI Taxonomy" id="1234261"/>
    <lineage>
        <taxon>Eukaryota</taxon>
        <taxon>Metazoa</taxon>
        <taxon>Spiralia</taxon>
        <taxon>Gnathifera</taxon>
        <taxon>Rotifera</taxon>
        <taxon>Eurotatoria</taxon>
        <taxon>Bdelloidea</taxon>
        <taxon>Philodinida</taxon>
        <taxon>Philodinidae</taxon>
        <taxon>Didymodactylos</taxon>
    </lineage>
</organism>
<gene>
    <name evidence="2" type="ORF">GPM918_LOCUS37780</name>
    <name evidence="1" type="ORF">OVA965_LOCUS1409</name>
    <name evidence="4" type="ORF">SRO942_LOCUS38554</name>
    <name evidence="3" type="ORF">TMI583_LOCUS1410</name>
</gene>
<dbReference type="Proteomes" id="UP000677228">
    <property type="component" value="Unassembled WGS sequence"/>
</dbReference>
<dbReference type="InterPro" id="IPR036388">
    <property type="entry name" value="WH-like_DNA-bd_sf"/>
</dbReference>
<dbReference type="EMBL" id="CAJNOK010000258">
    <property type="protein sequence ID" value="CAF0740495.1"/>
    <property type="molecule type" value="Genomic_DNA"/>
</dbReference>
<dbReference type="AlphaFoldDB" id="A0A815V0J8"/>
<dbReference type="SUPFAM" id="SSF46689">
    <property type="entry name" value="Homeodomain-like"/>
    <property type="match status" value="1"/>
</dbReference>
<accession>A0A815V0J8</accession>
<dbReference type="Gene3D" id="1.10.10.10">
    <property type="entry name" value="Winged helix-like DNA-binding domain superfamily/Winged helix DNA-binding domain"/>
    <property type="match status" value="1"/>
</dbReference>
<dbReference type="Proteomes" id="UP000682733">
    <property type="component" value="Unassembled WGS sequence"/>
</dbReference>
<evidence type="ECO:0000313" key="2">
    <source>
        <dbReference type="EMBL" id="CAF1525978.1"/>
    </source>
</evidence>
<name>A0A815V0J8_9BILA</name>
<dbReference type="Gene3D" id="3.30.420.10">
    <property type="entry name" value="Ribonuclease H-like superfamily/Ribonuclease H"/>
    <property type="match status" value="1"/>
</dbReference>
<evidence type="ECO:0000313" key="5">
    <source>
        <dbReference type="Proteomes" id="UP000663829"/>
    </source>
</evidence>
<dbReference type="Proteomes" id="UP000663829">
    <property type="component" value="Unassembled WGS sequence"/>
</dbReference>